<dbReference type="InterPro" id="IPR051924">
    <property type="entry name" value="GST_Kappa/NadH"/>
</dbReference>
<proteinExistence type="predicted"/>
<dbReference type="GeneID" id="116294112"/>
<accession>A0A6P8HPE5</accession>
<dbReference type="GO" id="GO:0004364">
    <property type="term" value="F:glutathione transferase activity"/>
    <property type="evidence" value="ECO:0007669"/>
    <property type="project" value="TreeGrafter"/>
</dbReference>
<gene>
    <name evidence="3" type="primary">LOC116294112</name>
</gene>
<dbReference type="RefSeq" id="XP_031557501.1">
    <property type="nucleotide sequence ID" value="XM_031701641.1"/>
</dbReference>
<feature type="domain" description="DSBA-like thioredoxin" evidence="1">
    <location>
        <begin position="5"/>
        <end position="197"/>
    </location>
</feature>
<dbReference type="AlphaFoldDB" id="A0A6P8HPE5"/>
<evidence type="ECO:0000313" key="3">
    <source>
        <dbReference type="RefSeq" id="XP_031557501.1"/>
    </source>
</evidence>
<sequence>MKEFIFYYDVVCPFAYVASRVIEGFAKRTESKIIWKPVLLGGLYKGTTGDGNSSAYNQMCPAKVKIISEDLKRTMYRNGVEAIEPSQFPRNSLSSMRLLAAASQYSPQTCINLTHWLYRAFWVHDKDVAKLDVLEEGVSSVGWDVNVNETINGVGKEILWKNVNEALDRGAFGVPSFWVNNKLLYGVDHLHMLEHELGNPSAAPLRLASPPAHPTNTKLTIYHDFASPWSYLGSTQITQLLKSVYPVQVEVEWVPIVLGALFKTIGTPVVPMQAVSEAKRNYGVQDLKDWLKYKKVELNWTSHFPLRTILPLRVSLVDGDDRLRQVIYEAGWRYDKNIGEKKVLREVLLDAGFNADHLIEQTQRQDIKDKLRANTERAVKNGVCGVPSYQVNDGAILWGQDRLNIVADLLCGWKDFTQAAVSSKL</sequence>
<feature type="domain" description="DSBA-like thioredoxin" evidence="1">
    <location>
        <begin position="219"/>
        <end position="409"/>
    </location>
</feature>
<dbReference type="PANTHER" id="PTHR42943:SF4">
    <property type="entry name" value="C2H2-TYPE DOMAIN-CONTAINING PROTEIN"/>
    <property type="match status" value="1"/>
</dbReference>
<organism evidence="2 3">
    <name type="scientific">Actinia tenebrosa</name>
    <name type="common">Australian red waratah sea anemone</name>
    <dbReference type="NCBI Taxonomy" id="6105"/>
    <lineage>
        <taxon>Eukaryota</taxon>
        <taxon>Metazoa</taxon>
        <taxon>Cnidaria</taxon>
        <taxon>Anthozoa</taxon>
        <taxon>Hexacorallia</taxon>
        <taxon>Actiniaria</taxon>
        <taxon>Actiniidae</taxon>
        <taxon>Actinia</taxon>
    </lineage>
</organism>
<dbReference type="GO" id="GO:0005739">
    <property type="term" value="C:mitochondrion"/>
    <property type="evidence" value="ECO:0007669"/>
    <property type="project" value="TreeGrafter"/>
</dbReference>
<dbReference type="OrthoDB" id="4664297at2759"/>
<dbReference type="GO" id="GO:0018845">
    <property type="term" value="F:2-hydroxychromene-2-carboxylate isomerase activity"/>
    <property type="evidence" value="ECO:0007669"/>
    <property type="project" value="InterPro"/>
</dbReference>
<reference evidence="3" key="1">
    <citation type="submission" date="2025-08" db="UniProtKB">
        <authorList>
            <consortium name="RefSeq"/>
        </authorList>
    </citation>
    <scope>IDENTIFICATION</scope>
    <source>
        <tissue evidence="3">Tentacle</tissue>
    </source>
</reference>
<evidence type="ECO:0000259" key="1">
    <source>
        <dbReference type="Pfam" id="PF01323"/>
    </source>
</evidence>
<dbReference type="GO" id="GO:0006749">
    <property type="term" value="P:glutathione metabolic process"/>
    <property type="evidence" value="ECO:0007669"/>
    <property type="project" value="TreeGrafter"/>
</dbReference>
<dbReference type="SUPFAM" id="SSF52833">
    <property type="entry name" value="Thioredoxin-like"/>
    <property type="match status" value="2"/>
</dbReference>
<dbReference type="InterPro" id="IPR001853">
    <property type="entry name" value="DSBA-like_thioredoxin_dom"/>
</dbReference>
<keyword evidence="2" id="KW-1185">Reference proteome</keyword>
<dbReference type="Proteomes" id="UP000515163">
    <property type="component" value="Unplaced"/>
</dbReference>
<dbReference type="KEGG" id="aten:116294112"/>
<name>A0A6P8HPE5_ACTTE</name>
<evidence type="ECO:0000313" key="2">
    <source>
        <dbReference type="Proteomes" id="UP000515163"/>
    </source>
</evidence>
<dbReference type="PANTHER" id="PTHR42943">
    <property type="entry name" value="GLUTATHIONE S-TRANSFERASE KAPPA"/>
    <property type="match status" value="1"/>
</dbReference>
<dbReference type="Pfam" id="PF01323">
    <property type="entry name" value="DSBA"/>
    <property type="match status" value="2"/>
</dbReference>
<dbReference type="Gene3D" id="3.40.30.10">
    <property type="entry name" value="Glutaredoxin"/>
    <property type="match status" value="2"/>
</dbReference>
<dbReference type="CDD" id="cd03022">
    <property type="entry name" value="DsbA_HCCA_Iso"/>
    <property type="match status" value="1"/>
</dbReference>
<dbReference type="GO" id="GO:0005777">
    <property type="term" value="C:peroxisome"/>
    <property type="evidence" value="ECO:0007669"/>
    <property type="project" value="TreeGrafter"/>
</dbReference>
<dbReference type="GO" id="GO:0004602">
    <property type="term" value="F:glutathione peroxidase activity"/>
    <property type="evidence" value="ECO:0007669"/>
    <property type="project" value="TreeGrafter"/>
</dbReference>
<dbReference type="GO" id="GO:1901170">
    <property type="term" value="P:naphthalene catabolic process"/>
    <property type="evidence" value="ECO:0007669"/>
    <property type="project" value="InterPro"/>
</dbReference>
<dbReference type="InterPro" id="IPR044087">
    <property type="entry name" value="NahD-like"/>
</dbReference>
<dbReference type="InParanoid" id="A0A6P8HPE5"/>
<dbReference type="InterPro" id="IPR036249">
    <property type="entry name" value="Thioredoxin-like_sf"/>
</dbReference>
<protein>
    <submittedName>
        <fullName evidence="3">Uncharacterized protein LOC116294112 isoform X1</fullName>
    </submittedName>
</protein>